<dbReference type="InterPro" id="IPR019546">
    <property type="entry name" value="TAT_signal_bac_arc"/>
</dbReference>
<proteinExistence type="predicted"/>
<reference evidence="2 3" key="1">
    <citation type="journal article" date="2019" name="Int. J. Syst. Evol. Microbiol.">
        <title>The Global Catalogue of Microorganisms (GCM) 10K type strain sequencing project: providing services to taxonomists for standard genome sequencing and annotation.</title>
        <authorList>
            <consortium name="The Broad Institute Genomics Platform"/>
            <consortium name="The Broad Institute Genome Sequencing Center for Infectious Disease"/>
            <person name="Wu L."/>
            <person name="Ma J."/>
        </authorList>
    </citation>
    <scope>NUCLEOTIDE SEQUENCE [LARGE SCALE GENOMIC DNA]</scope>
    <source>
        <strain evidence="2 3">JCM 30072</strain>
    </source>
</reference>
<dbReference type="EMBL" id="JBHSZI010000001">
    <property type="protein sequence ID" value="MFC7056914.1"/>
    <property type="molecule type" value="Genomic_DNA"/>
</dbReference>
<dbReference type="PROSITE" id="PS51257">
    <property type="entry name" value="PROKAR_LIPOPROTEIN"/>
    <property type="match status" value="1"/>
</dbReference>
<organism evidence="2 3">
    <name type="scientific">Halovenus salina</name>
    <dbReference type="NCBI Taxonomy" id="1510225"/>
    <lineage>
        <taxon>Archaea</taxon>
        <taxon>Methanobacteriati</taxon>
        <taxon>Methanobacteriota</taxon>
        <taxon>Stenosarchaea group</taxon>
        <taxon>Halobacteria</taxon>
        <taxon>Halobacteriales</taxon>
        <taxon>Haloarculaceae</taxon>
        <taxon>Halovenus</taxon>
    </lineage>
</organism>
<keyword evidence="3" id="KW-1185">Reference proteome</keyword>
<dbReference type="NCBIfam" id="TIGR01409">
    <property type="entry name" value="TAT_signal_seq"/>
    <property type="match status" value="1"/>
</dbReference>
<evidence type="ECO:0000256" key="1">
    <source>
        <dbReference type="SAM" id="MobiDB-lite"/>
    </source>
</evidence>
<accession>A0ABD5VXB9</accession>
<feature type="region of interest" description="Disordered" evidence="1">
    <location>
        <begin position="52"/>
        <end position="100"/>
    </location>
</feature>
<gene>
    <name evidence="2" type="ORF">ACFQQG_00390</name>
</gene>
<dbReference type="Proteomes" id="UP001596445">
    <property type="component" value="Unassembled WGS sequence"/>
</dbReference>
<feature type="region of interest" description="Disordered" evidence="1">
    <location>
        <begin position="114"/>
        <end position="139"/>
    </location>
</feature>
<dbReference type="RefSeq" id="WP_382183609.1">
    <property type="nucleotide sequence ID" value="NZ_JBHSZI010000001.1"/>
</dbReference>
<evidence type="ECO:0000313" key="2">
    <source>
        <dbReference type="EMBL" id="MFC7056914.1"/>
    </source>
</evidence>
<dbReference type="AlphaFoldDB" id="A0ABD5VXB9"/>
<comment type="caution">
    <text evidence="2">The sequence shown here is derived from an EMBL/GenBank/DDBJ whole genome shotgun (WGS) entry which is preliminary data.</text>
</comment>
<sequence>MDRRHFLATVGATAAVGTAGCGSSDSDEMPFRVGDATFERRQGGGYESVSVRGVNLGMAKPGRFPGRRQSHEKSTSAGSGPSARLQAPSGPTRFIPQRSIARWPRITTMQTSHCCYSREPGSPQLSYWKQVTRPRSPRQ</sequence>
<name>A0ABD5VXB9_9EURY</name>
<protein>
    <submittedName>
        <fullName evidence="2">Twin-arginine translocation signal domain-containing protein</fullName>
    </submittedName>
</protein>
<evidence type="ECO:0000313" key="3">
    <source>
        <dbReference type="Proteomes" id="UP001596445"/>
    </source>
</evidence>